<protein>
    <submittedName>
        <fullName evidence="2">Uncharacterized protein</fullName>
    </submittedName>
</protein>
<reference evidence="2 3" key="1">
    <citation type="journal article" date="2021" name="Commun. Biol.">
        <title>The genome of Shorea leprosula (Dipterocarpaceae) highlights the ecological relevance of drought in aseasonal tropical rainforests.</title>
        <authorList>
            <person name="Ng K.K.S."/>
            <person name="Kobayashi M.J."/>
            <person name="Fawcett J.A."/>
            <person name="Hatakeyama M."/>
            <person name="Paape T."/>
            <person name="Ng C.H."/>
            <person name="Ang C.C."/>
            <person name="Tnah L.H."/>
            <person name="Lee C.T."/>
            <person name="Nishiyama T."/>
            <person name="Sese J."/>
            <person name="O'Brien M.J."/>
            <person name="Copetti D."/>
            <person name="Mohd Noor M.I."/>
            <person name="Ong R.C."/>
            <person name="Putra M."/>
            <person name="Sireger I.Z."/>
            <person name="Indrioko S."/>
            <person name="Kosugi Y."/>
            <person name="Izuno A."/>
            <person name="Isagi Y."/>
            <person name="Lee S.L."/>
            <person name="Shimizu K.K."/>
        </authorList>
    </citation>
    <scope>NUCLEOTIDE SEQUENCE [LARGE SCALE GENOMIC DNA]</scope>
    <source>
        <strain evidence="2">214</strain>
    </source>
</reference>
<dbReference type="Proteomes" id="UP001054252">
    <property type="component" value="Unassembled WGS sequence"/>
</dbReference>
<feature type="region of interest" description="Disordered" evidence="1">
    <location>
        <begin position="1"/>
        <end position="31"/>
    </location>
</feature>
<accession>A0AAV5LYU5</accession>
<keyword evidence="3" id="KW-1185">Reference proteome</keyword>
<dbReference type="AlphaFoldDB" id="A0AAV5LYU5"/>
<evidence type="ECO:0000256" key="1">
    <source>
        <dbReference type="SAM" id="MobiDB-lite"/>
    </source>
</evidence>
<proteinExistence type="predicted"/>
<sequence>MRQSSSTSHSPHHQPRHQPATATSSILPRHLCHPDSALLHLLPAAAKKEREKREADSLP</sequence>
<evidence type="ECO:0000313" key="2">
    <source>
        <dbReference type="EMBL" id="GKV42420.1"/>
    </source>
</evidence>
<dbReference type="EMBL" id="BPVZ01000158">
    <property type="protein sequence ID" value="GKV42420.1"/>
    <property type="molecule type" value="Genomic_DNA"/>
</dbReference>
<evidence type="ECO:0000313" key="3">
    <source>
        <dbReference type="Proteomes" id="UP001054252"/>
    </source>
</evidence>
<name>A0AAV5LYU5_9ROSI</name>
<gene>
    <name evidence="2" type="ORF">SLEP1_g49828</name>
</gene>
<comment type="caution">
    <text evidence="2">The sequence shown here is derived from an EMBL/GenBank/DDBJ whole genome shotgun (WGS) entry which is preliminary data.</text>
</comment>
<organism evidence="2 3">
    <name type="scientific">Rubroshorea leprosula</name>
    <dbReference type="NCBI Taxonomy" id="152421"/>
    <lineage>
        <taxon>Eukaryota</taxon>
        <taxon>Viridiplantae</taxon>
        <taxon>Streptophyta</taxon>
        <taxon>Embryophyta</taxon>
        <taxon>Tracheophyta</taxon>
        <taxon>Spermatophyta</taxon>
        <taxon>Magnoliopsida</taxon>
        <taxon>eudicotyledons</taxon>
        <taxon>Gunneridae</taxon>
        <taxon>Pentapetalae</taxon>
        <taxon>rosids</taxon>
        <taxon>malvids</taxon>
        <taxon>Malvales</taxon>
        <taxon>Dipterocarpaceae</taxon>
        <taxon>Rubroshorea</taxon>
    </lineage>
</organism>